<keyword evidence="6" id="KW-1185">Reference proteome</keyword>
<reference evidence="4" key="2">
    <citation type="submission" date="2011-03" db="EMBL/GenBank/DDBJ databases">
        <title>Comparative genomics and transcriptomics of Neospora caninum and Toxoplasma gondii.</title>
        <authorList>
            <person name="Reid A.J."/>
            <person name="Sohal A."/>
            <person name="Harris D."/>
            <person name="Quail M."/>
            <person name="Sanders M."/>
            <person name="Berriman M."/>
            <person name="Wastling J.M."/>
            <person name="Pain A."/>
        </authorList>
    </citation>
    <scope>NUCLEOTIDE SEQUENCE</scope>
    <source>
        <strain evidence="4">Liverpool</strain>
    </source>
</reference>
<feature type="region of interest" description="Disordered" evidence="2">
    <location>
        <begin position="706"/>
        <end position="735"/>
    </location>
</feature>
<feature type="compositionally biased region" description="Basic and acidic residues" evidence="2">
    <location>
        <begin position="1266"/>
        <end position="1277"/>
    </location>
</feature>
<evidence type="ECO:0000259" key="3">
    <source>
        <dbReference type="Pfam" id="PF07540"/>
    </source>
</evidence>
<feature type="coiled-coil region" evidence="1">
    <location>
        <begin position="546"/>
        <end position="573"/>
    </location>
</feature>
<feature type="region of interest" description="Disordered" evidence="2">
    <location>
        <begin position="413"/>
        <end position="451"/>
    </location>
</feature>
<feature type="compositionally biased region" description="Basic and acidic residues" evidence="2">
    <location>
        <begin position="1519"/>
        <end position="1535"/>
    </location>
</feature>
<dbReference type="OMA" id="TAMDFCC"/>
<dbReference type="GO" id="GO:0003682">
    <property type="term" value="F:chromatin binding"/>
    <property type="evidence" value="ECO:0007669"/>
    <property type="project" value="TreeGrafter"/>
</dbReference>
<dbReference type="InterPro" id="IPR016903">
    <property type="entry name" value="Nucleolar_cplx-assoc_3"/>
</dbReference>
<feature type="compositionally biased region" description="Basic and acidic residues" evidence="2">
    <location>
        <begin position="1466"/>
        <end position="1488"/>
    </location>
</feature>
<feature type="region of interest" description="Disordered" evidence="2">
    <location>
        <begin position="1304"/>
        <end position="1682"/>
    </location>
</feature>
<evidence type="ECO:0000313" key="4">
    <source>
        <dbReference type="EMBL" id="CBZ55782.1"/>
    </source>
</evidence>
<feature type="domain" description="Nucleolar complex-associated protein 3 N-terminal" evidence="3">
    <location>
        <begin position="228"/>
        <end position="388"/>
    </location>
</feature>
<dbReference type="EMBL" id="FR823393">
    <property type="protein sequence ID" value="CBZ55782.1"/>
    <property type="molecule type" value="Genomic_DNA"/>
</dbReference>
<feature type="compositionally biased region" description="Acidic residues" evidence="2">
    <location>
        <begin position="1063"/>
        <end position="1072"/>
    </location>
</feature>
<feature type="compositionally biased region" description="Basic and acidic residues" evidence="2">
    <location>
        <begin position="1403"/>
        <end position="1412"/>
    </location>
</feature>
<feature type="region of interest" description="Disordered" evidence="2">
    <location>
        <begin position="1741"/>
        <end position="1869"/>
    </location>
</feature>
<dbReference type="PANTHER" id="PTHR14428:SF5">
    <property type="entry name" value="NUCLEOLAR COMPLEX PROTEIN 3 HOMOLOG"/>
    <property type="match status" value="1"/>
</dbReference>
<dbReference type="GO" id="GO:0006270">
    <property type="term" value="P:DNA replication initiation"/>
    <property type="evidence" value="ECO:0007669"/>
    <property type="project" value="TreeGrafter"/>
</dbReference>
<organism evidence="4 6">
    <name type="scientific">Neospora caninum (strain Liverpool)</name>
    <dbReference type="NCBI Taxonomy" id="572307"/>
    <lineage>
        <taxon>Eukaryota</taxon>
        <taxon>Sar</taxon>
        <taxon>Alveolata</taxon>
        <taxon>Apicomplexa</taxon>
        <taxon>Conoidasida</taxon>
        <taxon>Coccidia</taxon>
        <taxon>Eucoccidiorida</taxon>
        <taxon>Eimeriorina</taxon>
        <taxon>Sarcocystidae</taxon>
        <taxon>Neospora</taxon>
    </lineage>
</organism>
<feature type="region of interest" description="Disordered" evidence="2">
    <location>
        <begin position="1039"/>
        <end position="1107"/>
    </location>
</feature>
<dbReference type="OrthoDB" id="333829at2759"/>
<protein>
    <recommendedName>
        <fullName evidence="3">Nucleolar complex-associated protein 3 N-terminal domain-containing protein</fullName>
    </recommendedName>
</protein>
<feature type="compositionally biased region" description="Basic and acidic residues" evidence="2">
    <location>
        <begin position="126"/>
        <end position="141"/>
    </location>
</feature>
<feature type="compositionally biased region" description="Low complexity" evidence="2">
    <location>
        <begin position="1744"/>
        <end position="1779"/>
    </location>
</feature>
<reference evidence="6" key="3">
    <citation type="journal article" date="2012" name="PLoS Pathog.">
        <title>Comparative genomics of the apicomplexan parasites Toxoplasma gondii and Neospora caninum: Coccidia differing in host range and transmission strategy.</title>
        <authorList>
            <person name="Reid A.J."/>
            <person name="Vermont S.J."/>
            <person name="Cotton J.A."/>
            <person name="Harris D."/>
            <person name="Hill-Cawthorne G.A."/>
            <person name="Konen-Waisman S."/>
            <person name="Latham S.M."/>
            <person name="Mourier T."/>
            <person name="Norton R."/>
            <person name="Quail M.A."/>
            <person name="Sanders M."/>
            <person name="Shanmugam D."/>
            <person name="Sohal A."/>
            <person name="Wasmuth J.D."/>
            <person name="Brunk B."/>
            <person name="Grigg M.E."/>
            <person name="Howard J.C."/>
            <person name="Parkinson J."/>
            <person name="Roos D.S."/>
            <person name="Trees A.J."/>
            <person name="Berriman M."/>
            <person name="Pain A."/>
            <person name="Wastling J.M."/>
        </authorList>
    </citation>
    <scope>NUCLEOTIDE SEQUENCE [LARGE SCALE GENOMIC DNA]</scope>
    <source>
        <strain evidence="6">Liverpool</strain>
    </source>
</reference>
<feature type="region of interest" description="Disordered" evidence="2">
    <location>
        <begin position="1135"/>
        <end position="1277"/>
    </location>
</feature>
<evidence type="ECO:0000313" key="5">
    <source>
        <dbReference type="EMBL" id="CEL70525.1"/>
    </source>
</evidence>
<dbReference type="InParanoid" id="F0VPY5"/>
<proteinExistence type="predicted"/>
<dbReference type="Pfam" id="PF07540">
    <property type="entry name" value="NOC3p"/>
    <property type="match status" value="1"/>
</dbReference>
<feature type="compositionally biased region" description="Basic residues" evidence="2">
    <location>
        <begin position="1180"/>
        <end position="1191"/>
    </location>
</feature>
<feature type="compositionally biased region" description="Basic and acidic residues" evidence="2">
    <location>
        <begin position="413"/>
        <end position="423"/>
    </location>
</feature>
<dbReference type="GeneID" id="13441213"/>
<reference evidence="5" key="4">
    <citation type="journal article" date="2015" name="PLoS ONE">
        <title>Comprehensive Evaluation of Toxoplasma gondii VEG and Neospora caninum LIV Genomes with Tachyzoite Stage Transcriptome and Proteome Defines Novel Transcript Features.</title>
        <authorList>
            <person name="Ramaprasad A."/>
            <person name="Mourier T."/>
            <person name="Naeem R."/>
            <person name="Malas T.B."/>
            <person name="Moussa E."/>
            <person name="Panigrahi A."/>
            <person name="Vermont S.J."/>
            <person name="Otto T.D."/>
            <person name="Wastling J."/>
            <person name="Pain A."/>
        </authorList>
    </citation>
    <scope>NUCLEOTIDE SEQUENCE</scope>
    <source>
        <strain evidence="5">Liverpool</strain>
    </source>
</reference>
<dbReference type="eggNOG" id="KOG2153">
    <property type="taxonomic scope" value="Eukaryota"/>
</dbReference>
<feature type="compositionally biased region" description="Polar residues" evidence="2">
    <location>
        <begin position="1837"/>
        <end position="1861"/>
    </location>
</feature>
<dbReference type="EMBL" id="LN714487">
    <property type="protein sequence ID" value="CEL70525.1"/>
    <property type="molecule type" value="Genomic_DNA"/>
</dbReference>
<evidence type="ECO:0000256" key="2">
    <source>
        <dbReference type="SAM" id="MobiDB-lite"/>
    </source>
</evidence>
<feature type="compositionally biased region" description="Basic and acidic residues" evidence="2">
    <location>
        <begin position="1215"/>
        <end position="1227"/>
    </location>
</feature>
<feature type="compositionally biased region" description="Basic and acidic residues" evidence="2">
    <location>
        <begin position="1150"/>
        <end position="1162"/>
    </location>
</feature>
<accession>F0VPY5</accession>
<feature type="compositionally biased region" description="Low complexity" evidence="2">
    <location>
        <begin position="1786"/>
        <end position="1830"/>
    </location>
</feature>
<feature type="region of interest" description="Disordered" evidence="2">
    <location>
        <begin position="83"/>
        <end position="200"/>
    </location>
</feature>
<feature type="compositionally biased region" description="Basic and acidic residues" evidence="2">
    <location>
        <begin position="1547"/>
        <end position="1562"/>
    </location>
</feature>
<feature type="compositionally biased region" description="Basic residues" evidence="2">
    <location>
        <begin position="1250"/>
        <end position="1260"/>
    </location>
</feature>
<dbReference type="RefSeq" id="XP_003885808.1">
    <property type="nucleotide sequence ID" value="XM_003885759.1"/>
</dbReference>
<feature type="compositionally biased region" description="Basic and acidic residues" evidence="2">
    <location>
        <begin position="1419"/>
        <end position="1446"/>
    </location>
</feature>
<feature type="region of interest" description="Disordered" evidence="2">
    <location>
        <begin position="1"/>
        <end position="58"/>
    </location>
</feature>
<feature type="compositionally biased region" description="Acidic residues" evidence="2">
    <location>
        <begin position="1452"/>
        <end position="1465"/>
    </location>
</feature>
<dbReference type="GO" id="GO:0005730">
    <property type="term" value="C:nucleolus"/>
    <property type="evidence" value="ECO:0007669"/>
    <property type="project" value="TreeGrafter"/>
</dbReference>
<reference evidence="4" key="1">
    <citation type="submission" date="2011-02" db="EMBL/GenBank/DDBJ databases">
        <authorList>
            <person name="Aslett M."/>
        </authorList>
    </citation>
    <scope>NUCLEOTIDE SEQUENCE</scope>
    <source>
        <strain evidence="4">Liverpool</strain>
    </source>
</reference>
<feature type="compositionally biased region" description="Basic and acidic residues" evidence="2">
    <location>
        <begin position="161"/>
        <end position="181"/>
    </location>
</feature>
<feature type="compositionally biased region" description="Low complexity" evidence="2">
    <location>
        <begin position="1600"/>
        <end position="1622"/>
    </location>
</feature>
<feature type="region of interest" description="Disordered" evidence="2">
    <location>
        <begin position="1697"/>
        <end position="1729"/>
    </location>
</feature>
<feature type="compositionally biased region" description="Basic residues" evidence="2">
    <location>
        <begin position="1"/>
        <end position="11"/>
    </location>
</feature>
<name>F0VPY5_NEOCL</name>
<feature type="compositionally biased region" description="Basic and acidic residues" evidence="2">
    <location>
        <begin position="33"/>
        <end position="58"/>
    </location>
</feature>
<feature type="compositionally biased region" description="Acidic residues" evidence="2">
    <location>
        <begin position="1313"/>
        <end position="1332"/>
    </location>
</feature>
<dbReference type="Proteomes" id="UP000007494">
    <property type="component" value="Chromosome XII"/>
</dbReference>
<feature type="compositionally biased region" description="Basic and acidic residues" evidence="2">
    <location>
        <begin position="439"/>
        <end position="450"/>
    </location>
</feature>
<dbReference type="InterPro" id="IPR011501">
    <property type="entry name" value="Noc3_N"/>
</dbReference>
<keyword evidence="1" id="KW-0175">Coiled coil</keyword>
<evidence type="ECO:0000256" key="1">
    <source>
        <dbReference type="SAM" id="Coils"/>
    </source>
</evidence>
<feature type="compositionally biased region" description="Low complexity" evidence="2">
    <location>
        <begin position="1668"/>
        <end position="1682"/>
    </location>
</feature>
<feature type="compositionally biased region" description="Low complexity" evidence="2">
    <location>
        <begin position="1697"/>
        <end position="1723"/>
    </location>
</feature>
<gene>
    <name evidence="5" type="ORF">BN1204_062080</name>
    <name evidence="4" type="ORF">NCLIV_062080</name>
</gene>
<sequence>MAMGKKGKRRVLSNGEGGGNAKKGQDSPLIERISCEKRVEESGGDGRKSAKPDLLSRFEHGARRDFFGGTKSQSSSAFLALKRSLSSVSGRASRDGKPPAKPALDGTRQTEAALSLPVYTPHGKWAQREGAEREEKGERDVSAFLQGAKLDKNKNAKRRKQAFDADASHHEDPTPEADSLRPSKKPKTRDLASSSSSVPPREAYKPLFDVAETAWKVVRKCRSLAERRRELATICSAILGAPETHVKDFEVVFAFFFHAKKRHLDVCRTLAALARERAALLRRLPMEGEEVERSAIPQLRALAEKRRFLSTTAEECAYVASAALLSLGALLKDVLPGYRLGLGGEEEDEEEGEKKAFLTGKAALKSFRLSKEVEKLRSFESQLLQVYRHSVRLIETEIHAALAADARWRGEAAGERRGGRGEGENEEDGDRVDDAAGEGAERQKRTKEETLASLSSSASLLHAATTALCELVRARPKLNEGDRLLSLCVLLGGAASGRAAEEEAEGGRGKKGERERAGRRLRRCVQESALKCCACLRELVADDSSLEIVLAIANEMSRRLDEAEKRRKGREAEREAVAGLSAPLLDILLSLRLREKEMAALRGDERLPEKADKQLKQNLRLGFIHTEKKVFKKREAALLERLFIIFLRILKSLERQPPSLVTAAFRGLVCFSSHINAELLSEILLLFQELLLRPSASATEQLSSVLSSWGGDSGKREGRKAKRALRDEEEEGELSPHLQKFPEVAAAAIATPLLLLQRVNALLQTDVSWLARALCDLIASSVPQFAAGAAPVSSASPSAYLPTSSLLQPFDAGASPSSFLACSPFSALEPEFAARCLECLDLFLKAPQIWGGKEEQHEAARFVDRSRATSKGHAAVLRPLDEIDCYPYISRTGGGIGGGLHRQSLDGALQALRELVRVAALGDLFIGDAVLAKVFELLENTPRLQSAVESDGIVLKGGSSSLSLHFPLCLLSSHVHPRVRATAAKCLRLSTEDDVVPRLKRKEQQLFLSPASPPFSAPFSSFSPPSSVGSGSDSAFARISGPVASPSHSSVLTQKKDAFSCEGDTDEEAAMSEDERREREARSRAFLEEAEKDRQKQAARDFREGQCNKNVSTAEDFSFFCASDDEAFLQFVFGSAPPPLASLPRKKRKEEKSKKQDQKEDAGTAAATECPRAVCTAAKSAKKKKKKAKKRSVSEGGASGGEVEGDGAAANATKKRNERDEDAERLCEFGQKPGEAEAALETPREASGPAKKKRKKKKKAAVVNGDPEKGEEAVRSLHQEALVEKAEAGEQASGFLSSVGLSVVEEGQRRSEDGEENAQEIEAGPCDDDDDAGGPSVVASQPPTGDEREETPAKHREEAEDLGGEAGQDERAETPAHADVPNGDAKAACGNRQSERANPQRSAQERQSRGSEGEDDEAREAHAGGVADREVADVREETAAAAEEGRTAAVEEAAEVEDAGDANEQTEEKDNEKEGKMEEKPANDEQQHVESTQDEDPLTMRKSLTKEDAAGASSGAADATKHREEARVLADEARAGSESQEGGASRGELEARVDAAESEAEKGGASTAHEGEKATQEIVSTASATVAHEELATSRESQCASAFSSAAPPSSGLNASSPSSGPCRRLCDDKEDPDEMHKRSPARPSRTPVAPGPKPAEFSASDPRPRGSTLSSSNPPSPSSAVASRFASCLSSSLAASPAFCSPSASPSSFLASARPPASTASLAPPPAMAAPVTSLAAVCCGPRRSSSSASPRASVASLSAGAAPSPPGSSSTSASRLASPPPSNRPSSRALSPTSSGSSSASSVSSSSSSSSPPSSSSSSPSSSSPFSPVVRTPATRASVSGLSSSAATVSRQQSASPESSGKRRASS</sequence>
<dbReference type="PANTHER" id="PTHR14428">
    <property type="entry name" value="NUCLEOLAR COMPLEX PROTEIN 3"/>
    <property type="match status" value="1"/>
</dbReference>
<evidence type="ECO:0000313" key="6">
    <source>
        <dbReference type="Proteomes" id="UP000007494"/>
    </source>
</evidence>
<dbReference type="VEuPathDB" id="ToxoDB:NCLIV_062080"/>
<feature type="compositionally biased region" description="Basic and acidic residues" evidence="2">
    <location>
        <begin position="1073"/>
        <end position="1106"/>
    </location>
</feature>